<dbReference type="KEGG" id="gog:C1280_09560"/>
<gene>
    <name evidence="2" type="ORF">C1280_09560</name>
</gene>
<evidence type="ECO:0000313" key="2">
    <source>
        <dbReference type="EMBL" id="AWM37246.1"/>
    </source>
</evidence>
<dbReference type="InterPro" id="IPR036397">
    <property type="entry name" value="RNaseH_sf"/>
</dbReference>
<keyword evidence="3" id="KW-1185">Reference proteome</keyword>
<dbReference type="EMBL" id="CP025958">
    <property type="protein sequence ID" value="AWM37246.1"/>
    <property type="molecule type" value="Genomic_DNA"/>
</dbReference>
<proteinExistence type="predicted"/>
<evidence type="ECO:0000259" key="1">
    <source>
        <dbReference type="Pfam" id="PF13358"/>
    </source>
</evidence>
<reference evidence="2 3" key="1">
    <citation type="submission" date="2018-01" db="EMBL/GenBank/DDBJ databases">
        <title>G. obscuriglobus.</title>
        <authorList>
            <person name="Franke J."/>
            <person name="Blomberg W."/>
            <person name="Selmecki A."/>
        </authorList>
    </citation>
    <scope>NUCLEOTIDE SEQUENCE [LARGE SCALE GENOMIC DNA]</scope>
    <source>
        <strain evidence="2 3">DSM 5831</strain>
    </source>
</reference>
<dbReference type="Gene3D" id="3.30.420.10">
    <property type="entry name" value="Ribonuclease H-like superfamily/Ribonuclease H"/>
    <property type="match status" value="1"/>
</dbReference>
<feature type="domain" description="Tc1-like transposase DDE" evidence="1">
    <location>
        <begin position="7"/>
        <end position="39"/>
    </location>
</feature>
<dbReference type="GO" id="GO:0003676">
    <property type="term" value="F:nucleic acid binding"/>
    <property type="evidence" value="ECO:0007669"/>
    <property type="project" value="InterPro"/>
</dbReference>
<accession>A0A2Z3H0Z5</accession>
<dbReference type="Proteomes" id="UP000245802">
    <property type="component" value="Chromosome"/>
</dbReference>
<dbReference type="InterPro" id="IPR038717">
    <property type="entry name" value="Tc1-like_DDE_dom"/>
</dbReference>
<dbReference type="AlphaFoldDB" id="A0A2Z3H0Z5"/>
<sequence>MQARAAELSITLLYLPSYSHNLNLIERLRRLLKRRSVYGKYRPNFATFRAAIEDTLSQLTTAHAEPLAALMTLQFQEFEDVSLLTE</sequence>
<evidence type="ECO:0000313" key="3">
    <source>
        <dbReference type="Proteomes" id="UP000245802"/>
    </source>
</evidence>
<dbReference type="Pfam" id="PF13358">
    <property type="entry name" value="DDE_3"/>
    <property type="match status" value="1"/>
</dbReference>
<protein>
    <recommendedName>
        <fullName evidence="1">Tc1-like transposase DDE domain-containing protein</fullName>
    </recommendedName>
</protein>
<name>A0A2Z3H0Z5_9BACT</name>
<organism evidence="2 3">
    <name type="scientific">Gemmata obscuriglobus</name>
    <dbReference type="NCBI Taxonomy" id="114"/>
    <lineage>
        <taxon>Bacteria</taxon>
        <taxon>Pseudomonadati</taxon>
        <taxon>Planctomycetota</taxon>
        <taxon>Planctomycetia</taxon>
        <taxon>Gemmatales</taxon>
        <taxon>Gemmataceae</taxon>
        <taxon>Gemmata</taxon>
    </lineage>
</organism>